<evidence type="ECO:0000256" key="3">
    <source>
        <dbReference type="PROSITE-ProRule" id="PRU00023"/>
    </source>
</evidence>
<evidence type="ECO:0000256" key="1">
    <source>
        <dbReference type="ARBA" id="ARBA00022737"/>
    </source>
</evidence>
<feature type="repeat" description="ANK" evidence="3">
    <location>
        <begin position="243"/>
        <end position="275"/>
    </location>
</feature>
<dbReference type="GO" id="GO:0003700">
    <property type="term" value="F:DNA-binding transcription factor activity"/>
    <property type="evidence" value="ECO:0007669"/>
    <property type="project" value="InterPro"/>
</dbReference>
<comment type="caution">
    <text evidence="6">The sequence shown here is derived from an EMBL/GenBank/DDBJ whole genome shotgun (WGS) entry which is preliminary data.</text>
</comment>
<keyword evidence="7" id="KW-1185">Reference proteome</keyword>
<dbReference type="CDD" id="cd14688">
    <property type="entry name" value="bZIP_YAP"/>
    <property type="match status" value="1"/>
</dbReference>
<accession>A0AAV9HN97</accession>
<dbReference type="Gene3D" id="1.25.40.20">
    <property type="entry name" value="Ankyrin repeat-containing domain"/>
    <property type="match status" value="1"/>
</dbReference>
<dbReference type="PROSITE" id="PS50088">
    <property type="entry name" value="ANK_REPEAT"/>
    <property type="match status" value="3"/>
</dbReference>
<keyword evidence="2 3" id="KW-0040">ANK repeat</keyword>
<feature type="region of interest" description="Disordered" evidence="4">
    <location>
        <begin position="26"/>
        <end position="109"/>
    </location>
</feature>
<sequence>MEAPIIMESSREKYIEKRRLQNRMAQRRFRQRHNQQQQQQAAVAAAVAAEQQQQHHRHRQQEQHEQQVLDQPSQSRESSDPDEPQRPREQHVLNTTPTDELPSPSGFFDPITEFASYEPAFSPPGPLRPGKFGFCPLSVGYPNNMMLDMITALDMGSGLPACEDSSSGAEDVDAIMSPRPTPLSSAETAVAQLYNGYSKSPVHYDVEVGDADADFGPQQQQPQQQQPPQAQPPQNGSAVGAAKWQSPLHIAAQKGHNRIVCVLLQHDIDCNESDSEGLTPLIHATIGGYEDVVSSLLAHGARVGSLDTQRRSALHWAVVHRREGLLRLLLKHCAGDRAVLDGYDASSKTPLHTAIDTGFEAGVQMLLEFGANIHYKAGVP</sequence>
<dbReference type="Proteomes" id="UP001321749">
    <property type="component" value="Unassembled WGS sequence"/>
</dbReference>
<protein>
    <submittedName>
        <fullName evidence="6">Ankyrin repeat-containing domain protein</fullName>
    </submittedName>
</protein>
<feature type="compositionally biased region" description="Basic and acidic residues" evidence="4">
    <location>
        <begin position="77"/>
        <end position="91"/>
    </location>
</feature>
<dbReference type="Pfam" id="PF12796">
    <property type="entry name" value="Ank_2"/>
    <property type="match status" value="1"/>
</dbReference>
<dbReference type="PROSITE" id="PS50297">
    <property type="entry name" value="ANK_REP_REGION"/>
    <property type="match status" value="3"/>
</dbReference>
<gene>
    <name evidence="6" type="ORF">QBC42DRAFT_347175</name>
</gene>
<feature type="domain" description="BZIP" evidence="5">
    <location>
        <begin position="17"/>
        <end position="32"/>
    </location>
</feature>
<evidence type="ECO:0000256" key="2">
    <source>
        <dbReference type="ARBA" id="ARBA00023043"/>
    </source>
</evidence>
<dbReference type="PANTHER" id="PTHR24171:SF9">
    <property type="entry name" value="ANKYRIN REPEAT DOMAIN-CONTAINING PROTEIN 39"/>
    <property type="match status" value="1"/>
</dbReference>
<evidence type="ECO:0000313" key="7">
    <source>
        <dbReference type="Proteomes" id="UP001321749"/>
    </source>
</evidence>
<reference evidence="6" key="2">
    <citation type="submission" date="2023-06" db="EMBL/GenBank/DDBJ databases">
        <authorList>
            <consortium name="Lawrence Berkeley National Laboratory"/>
            <person name="Mondo S.J."/>
            <person name="Hensen N."/>
            <person name="Bonometti L."/>
            <person name="Westerberg I."/>
            <person name="Brannstrom I.O."/>
            <person name="Guillou S."/>
            <person name="Cros-Aarteil S."/>
            <person name="Calhoun S."/>
            <person name="Haridas S."/>
            <person name="Kuo A."/>
            <person name="Pangilinan J."/>
            <person name="Riley R."/>
            <person name="Labutti K."/>
            <person name="Andreopoulos B."/>
            <person name="Lipzen A."/>
            <person name="Chen C."/>
            <person name="Yanf M."/>
            <person name="Daum C."/>
            <person name="Ng V."/>
            <person name="Clum A."/>
            <person name="Steindorff A."/>
            <person name="Ohm R."/>
            <person name="Martin F."/>
            <person name="Silar P."/>
            <person name="Natvig D."/>
            <person name="Lalanne C."/>
            <person name="Gautier V."/>
            <person name="Ament-Velasquez S.L."/>
            <person name="Kruys A."/>
            <person name="Hutchinson M.I."/>
            <person name="Powell A.J."/>
            <person name="Barry K."/>
            <person name="Miller A.N."/>
            <person name="Grigoriev I.V."/>
            <person name="Debuchy R."/>
            <person name="Gladieux P."/>
            <person name="Thoren M.H."/>
            <person name="Johannesson H."/>
        </authorList>
    </citation>
    <scope>NUCLEOTIDE SEQUENCE</scope>
    <source>
        <strain evidence="6">PSN324</strain>
    </source>
</reference>
<dbReference type="AlphaFoldDB" id="A0AAV9HN97"/>
<dbReference type="PANTHER" id="PTHR24171">
    <property type="entry name" value="ANKYRIN REPEAT DOMAIN-CONTAINING PROTEIN 39-RELATED"/>
    <property type="match status" value="1"/>
</dbReference>
<dbReference type="EMBL" id="MU864990">
    <property type="protein sequence ID" value="KAK4461495.1"/>
    <property type="molecule type" value="Genomic_DNA"/>
</dbReference>
<feature type="repeat" description="ANK" evidence="3">
    <location>
        <begin position="346"/>
        <end position="378"/>
    </location>
</feature>
<dbReference type="PROSITE" id="PS00036">
    <property type="entry name" value="BZIP_BASIC"/>
    <property type="match status" value="1"/>
</dbReference>
<dbReference type="InterPro" id="IPR004827">
    <property type="entry name" value="bZIP"/>
</dbReference>
<dbReference type="Pfam" id="PF00023">
    <property type="entry name" value="Ank"/>
    <property type="match status" value="1"/>
</dbReference>
<feature type="compositionally biased region" description="Low complexity" evidence="4">
    <location>
        <begin position="34"/>
        <end position="52"/>
    </location>
</feature>
<evidence type="ECO:0000313" key="6">
    <source>
        <dbReference type="EMBL" id="KAK4461495.1"/>
    </source>
</evidence>
<feature type="region of interest" description="Disordered" evidence="4">
    <location>
        <begin position="212"/>
        <end position="243"/>
    </location>
</feature>
<reference evidence="6" key="1">
    <citation type="journal article" date="2023" name="Mol. Phylogenet. Evol.">
        <title>Genome-scale phylogeny and comparative genomics of the fungal order Sordariales.</title>
        <authorList>
            <person name="Hensen N."/>
            <person name="Bonometti L."/>
            <person name="Westerberg I."/>
            <person name="Brannstrom I.O."/>
            <person name="Guillou S."/>
            <person name="Cros-Aarteil S."/>
            <person name="Calhoun S."/>
            <person name="Haridas S."/>
            <person name="Kuo A."/>
            <person name="Mondo S."/>
            <person name="Pangilinan J."/>
            <person name="Riley R."/>
            <person name="LaButti K."/>
            <person name="Andreopoulos B."/>
            <person name="Lipzen A."/>
            <person name="Chen C."/>
            <person name="Yan M."/>
            <person name="Daum C."/>
            <person name="Ng V."/>
            <person name="Clum A."/>
            <person name="Steindorff A."/>
            <person name="Ohm R.A."/>
            <person name="Martin F."/>
            <person name="Silar P."/>
            <person name="Natvig D.O."/>
            <person name="Lalanne C."/>
            <person name="Gautier V."/>
            <person name="Ament-Velasquez S.L."/>
            <person name="Kruys A."/>
            <person name="Hutchinson M.I."/>
            <person name="Powell A.J."/>
            <person name="Barry K."/>
            <person name="Miller A.N."/>
            <person name="Grigoriev I.V."/>
            <person name="Debuchy R."/>
            <person name="Gladieux P."/>
            <person name="Hiltunen Thoren M."/>
            <person name="Johannesson H."/>
        </authorList>
    </citation>
    <scope>NUCLEOTIDE SEQUENCE</scope>
    <source>
        <strain evidence="6">PSN324</strain>
    </source>
</reference>
<organism evidence="6 7">
    <name type="scientific">Cladorrhinum samala</name>
    <dbReference type="NCBI Taxonomy" id="585594"/>
    <lineage>
        <taxon>Eukaryota</taxon>
        <taxon>Fungi</taxon>
        <taxon>Dikarya</taxon>
        <taxon>Ascomycota</taxon>
        <taxon>Pezizomycotina</taxon>
        <taxon>Sordariomycetes</taxon>
        <taxon>Sordariomycetidae</taxon>
        <taxon>Sordariales</taxon>
        <taxon>Podosporaceae</taxon>
        <taxon>Cladorrhinum</taxon>
    </lineage>
</organism>
<proteinExistence type="predicted"/>
<dbReference type="SUPFAM" id="SSF48403">
    <property type="entry name" value="Ankyrin repeat"/>
    <property type="match status" value="1"/>
</dbReference>
<feature type="compositionally biased region" description="Low complexity" evidence="4">
    <location>
        <begin position="217"/>
        <end position="234"/>
    </location>
</feature>
<evidence type="ECO:0000256" key="4">
    <source>
        <dbReference type="SAM" id="MobiDB-lite"/>
    </source>
</evidence>
<name>A0AAV9HN97_9PEZI</name>
<dbReference type="InterPro" id="IPR002110">
    <property type="entry name" value="Ankyrin_rpt"/>
</dbReference>
<dbReference type="InterPro" id="IPR036770">
    <property type="entry name" value="Ankyrin_rpt-contain_sf"/>
</dbReference>
<dbReference type="SMART" id="SM00248">
    <property type="entry name" value="ANK"/>
    <property type="match status" value="4"/>
</dbReference>
<keyword evidence="1" id="KW-0677">Repeat</keyword>
<evidence type="ECO:0000259" key="5">
    <source>
        <dbReference type="PROSITE" id="PS00036"/>
    </source>
</evidence>
<feature type="repeat" description="ANK" evidence="3">
    <location>
        <begin position="276"/>
        <end position="308"/>
    </location>
</feature>